<comment type="caution">
    <text evidence="1">The sequence shown here is derived from an EMBL/GenBank/DDBJ whole genome shotgun (WGS) entry which is preliminary data.</text>
</comment>
<evidence type="ECO:0000313" key="2">
    <source>
        <dbReference type="Proteomes" id="UP000752814"/>
    </source>
</evidence>
<sequence>MIIAVLDIEMQYISINLYLHHIIAICNYKILYTLDYIMQLQNIIKAASESENAARQNQGKNAFLLTQKTPCISSESSGRKPLNRWQKHPAWSLLVCLPSISTPVRTAFNNDSAKAL</sequence>
<dbReference type="EMBL" id="LVVT01000001">
    <property type="protein sequence ID" value="TQS84585.1"/>
    <property type="molecule type" value="Genomic_DNA"/>
</dbReference>
<proteinExistence type="predicted"/>
<reference evidence="1" key="1">
    <citation type="submission" date="2016-03" db="EMBL/GenBank/DDBJ databases">
        <authorList>
            <person name="Borrel G."/>
            <person name="Mccann A."/>
            <person name="O'Toole P.W."/>
        </authorList>
    </citation>
    <scope>NUCLEOTIDE SEQUENCE</scope>
    <source>
        <strain evidence="1">183</strain>
    </source>
</reference>
<protein>
    <submittedName>
        <fullName evidence="1">Uncharacterized protein</fullName>
    </submittedName>
</protein>
<gene>
    <name evidence="1" type="ORF">A3207_00650</name>
</gene>
<evidence type="ECO:0000313" key="1">
    <source>
        <dbReference type="EMBL" id="TQS84585.1"/>
    </source>
</evidence>
<dbReference type="AlphaFoldDB" id="A0A8J8TE58"/>
<name>A0A8J8TE58_9ARCH</name>
<accession>A0A8J8TE58</accession>
<organism evidence="1 2">
    <name type="scientific">Candidatus Methanomassiliicoccus intestinalis</name>
    <dbReference type="NCBI Taxonomy" id="1406512"/>
    <lineage>
        <taxon>Archaea</taxon>
        <taxon>Methanobacteriati</taxon>
        <taxon>Thermoplasmatota</taxon>
        <taxon>Thermoplasmata</taxon>
        <taxon>Methanomassiliicoccales</taxon>
        <taxon>Methanomassiliicoccaceae</taxon>
        <taxon>Methanomassiliicoccus</taxon>
    </lineage>
</organism>
<dbReference type="Proteomes" id="UP000752814">
    <property type="component" value="Unassembled WGS sequence"/>
</dbReference>